<name>A0ABV8S477_9BACL</name>
<dbReference type="InterPro" id="IPR020449">
    <property type="entry name" value="Tscrpt_reg_AraC-type_HTH"/>
</dbReference>
<evidence type="ECO:0000256" key="1">
    <source>
        <dbReference type="ARBA" id="ARBA00023015"/>
    </source>
</evidence>
<dbReference type="PRINTS" id="PR00032">
    <property type="entry name" value="HTHARAC"/>
</dbReference>
<dbReference type="SUPFAM" id="SSF46689">
    <property type="entry name" value="Homeodomain-like"/>
    <property type="match status" value="2"/>
</dbReference>
<keyword evidence="7" id="KW-1185">Reference proteome</keyword>
<keyword evidence="1" id="KW-0805">Transcription regulation</keyword>
<reference evidence="7" key="1">
    <citation type="journal article" date="2019" name="Int. J. Syst. Evol. Microbiol.">
        <title>The Global Catalogue of Microorganisms (GCM) 10K type strain sequencing project: providing services to taxonomists for standard genome sequencing and annotation.</title>
        <authorList>
            <consortium name="The Broad Institute Genomics Platform"/>
            <consortium name="The Broad Institute Genome Sequencing Center for Infectious Disease"/>
            <person name="Wu L."/>
            <person name="Ma J."/>
        </authorList>
    </citation>
    <scope>NUCLEOTIDE SEQUENCE [LARGE SCALE GENOMIC DNA]</scope>
    <source>
        <strain evidence="7">CGMCC 4.1641</strain>
    </source>
</reference>
<evidence type="ECO:0000256" key="3">
    <source>
        <dbReference type="ARBA" id="ARBA00023163"/>
    </source>
</evidence>
<evidence type="ECO:0000259" key="5">
    <source>
        <dbReference type="PROSITE" id="PS01124"/>
    </source>
</evidence>
<dbReference type="InterPro" id="IPR018060">
    <property type="entry name" value="HTH_AraC"/>
</dbReference>
<gene>
    <name evidence="6" type="ORF">ACFO1S_02805</name>
</gene>
<dbReference type="Gene3D" id="1.10.10.60">
    <property type="entry name" value="Homeodomain-like"/>
    <property type="match status" value="2"/>
</dbReference>
<comment type="caution">
    <text evidence="6">The sequence shown here is derived from an EMBL/GenBank/DDBJ whole genome shotgun (WGS) entry which is preliminary data.</text>
</comment>
<dbReference type="Pfam" id="PF12833">
    <property type="entry name" value="HTH_18"/>
    <property type="match status" value="1"/>
</dbReference>
<accession>A0ABV8S477</accession>
<evidence type="ECO:0000313" key="6">
    <source>
        <dbReference type="EMBL" id="MFC4302371.1"/>
    </source>
</evidence>
<feature type="domain" description="HTH araC/xylS-type" evidence="5">
    <location>
        <begin position="140"/>
        <end position="238"/>
    </location>
</feature>
<evidence type="ECO:0000256" key="4">
    <source>
        <dbReference type="SAM" id="MobiDB-lite"/>
    </source>
</evidence>
<organism evidence="6 7">
    <name type="scientific">Cohnella boryungensis</name>
    <dbReference type="NCBI Taxonomy" id="768479"/>
    <lineage>
        <taxon>Bacteria</taxon>
        <taxon>Bacillati</taxon>
        <taxon>Bacillota</taxon>
        <taxon>Bacilli</taxon>
        <taxon>Bacillales</taxon>
        <taxon>Paenibacillaceae</taxon>
        <taxon>Cohnella</taxon>
    </lineage>
</organism>
<dbReference type="RefSeq" id="WP_204600762.1">
    <property type="nucleotide sequence ID" value="NZ_JBHSED010000003.1"/>
</dbReference>
<feature type="region of interest" description="Disordered" evidence="4">
    <location>
        <begin position="111"/>
        <end position="130"/>
    </location>
</feature>
<keyword evidence="2" id="KW-0238">DNA-binding</keyword>
<dbReference type="EMBL" id="JBHSED010000003">
    <property type="protein sequence ID" value="MFC4302371.1"/>
    <property type="molecule type" value="Genomic_DNA"/>
</dbReference>
<dbReference type="PANTHER" id="PTHR43280">
    <property type="entry name" value="ARAC-FAMILY TRANSCRIPTIONAL REGULATOR"/>
    <property type="match status" value="1"/>
</dbReference>
<protein>
    <submittedName>
        <fullName evidence="6">Helix-turn-helix domain-containing protein</fullName>
    </submittedName>
</protein>
<dbReference type="PROSITE" id="PS01124">
    <property type="entry name" value="HTH_ARAC_FAMILY_2"/>
    <property type="match status" value="1"/>
</dbReference>
<sequence>MSTAGYENSWVLPIRITVRKWHIPLPDRDRNLLEYALCNASDELIRHPLPGATVRMRLGAAVFLFGLPTPEQILSGLEHRCRSLRKAAKTYLYADVDIEIGDTVAMRELPQEKMDEPPADGRVGRPPRPLNVQADDALLRRILQYIEEHLPEPLTREEIAHHVHFHPAYLSRYFRKKTGWSLSEYIVRQRIEHAKEMLTQSELRISHIMSRLGYDNLSHFTRTFKKLTGVTPMQFRKKIQ</sequence>
<evidence type="ECO:0000256" key="2">
    <source>
        <dbReference type="ARBA" id="ARBA00023125"/>
    </source>
</evidence>
<keyword evidence="3" id="KW-0804">Transcription</keyword>
<dbReference type="InterPro" id="IPR009057">
    <property type="entry name" value="Homeodomain-like_sf"/>
</dbReference>
<dbReference type="PANTHER" id="PTHR43280:SF2">
    <property type="entry name" value="HTH-TYPE TRANSCRIPTIONAL REGULATOR EXSA"/>
    <property type="match status" value="1"/>
</dbReference>
<evidence type="ECO:0000313" key="7">
    <source>
        <dbReference type="Proteomes" id="UP001595755"/>
    </source>
</evidence>
<dbReference type="SMART" id="SM00342">
    <property type="entry name" value="HTH_ARAC"/>
    <property type="match status" value="1"/>
</dbReference>
<proteinExistence type="predicted"/>
<dbReference type="Proteomes" id="UP001595755">
    <property type="component" value="Unassembled WGS sequence"/>
</dbReference>